<dbReference type="Proteomes" id="UP001190925">
    <property type="component" value="Unassembled WGS sequence"/>
</dbReference>
<dbReference type="EMBL" id="PRLK01000001">
    <property type="protein sequence ID" value="RYC73024.1"/>
    <property type="molecule type" value="Genomic_DNA"/>
</dbReference>
<sequence>MTIFLRTQILVNRLDIFFEQEEEKSVVKYTSFGDKITLKNLDKHYQIEGFGEVIKLPKERNTLSDRNGIKIPSFNNEINGNMLFAHALNCNSDLQLRDRKSLLDFFNSSFNEEANRILKRFREKRNLYHCTISKIETDNRKERAIVLDYSNNLFALGIRNGSIYVASNNKKTDQKMALTYRKLKLEDLEDLEIQDLGFLRKALMCASRKSFMS</sequence>
<organism evidence="1 2">
    <name type="scientific">Candidatus Nanogingivalis gingivitcus</name>
    <dbReference type="NCBI Taxonomy" id="2171992"/>
    <lineage>
        <taxon>Bacteria</taxon>
        <taxon>Candidatus Saccharimonadota</taxon>
        <taxon>Candidatus Nanosyncoccalia</taxon>
        <taxon>Candidatus Nanogingivales</taxon>
        <taxon>Candidatus Nanogingivalaceae</taxon>
        <taxon>Candidatus Nanogingivalis</taxon>
    </lineage>
</organism>
<gene>
    <name evidence="1" type="ORF">G6CMJM_00130</name>
</gene>
<reference evidence="1 2" key="2">
    <citation type="journal article" date="2020" name="Cell Rep.">
        <title>Acquisition and Adaptation of Ultra-small Parasitic Reduced Genome Bacteria to Mammalian Hosts.</title>
        <authorList>
            <person name="McLean J.S."/>
            <person name="Bor B."/>
            <person name="Kerns K.A."/>
            <person name="Liu Q."/>
            <person name="To T.T."/>
            <person name="Solden L."/>
            <person name="Hendrickson E.L."/>
            <person name="Wrighton K."/>
            <person name="Shi W."/>
            <person name="He X."/>
        </authorList>
    </citation>
    <scope>NUCLEOTIDE SEQUENCE [LARGE SCALE GENOMIC DNA]</scope>
    <source>
        <strain evidence="1 2">TM7_CMJM_G6_1_HOT_870</strain>
    </source>
</reference>
<evidence type="ECO:0000313" key="1">
    <source>
        <dbReference type="EMBL" id="RYC73024.1"/>
    </source>
</evidence>
<accession>A0ABY0FJD9</accession>
<protein>
    <submittedName>
        <fullName evidence="1">Uncharacterized protein</fullName>
    </submittedName>
</protein>
<reference evidence="1 2" key="1">
    <citation type="journal article" date="2018" name="bioRxiv">
        <title>Evidence of independent acquisition and adaption of ultra-small bacteria to human hosts across the highly diverse yet reduced genomes of the phylum Saccharibacteria.</title>
        <authorList>
            <person name="McLean J.S."/>
            <person name="Bor B."/>
            <person name="To T.T."/>
            <person name="Liu Q."/>
            <person name="Kearns K.A."/>
            <person name="Solden L.M."/>
            <person name="Wrighton K.C."/>
            <person name="He X."/>
            <person name="Shi W."/>
        </authorList>
    </citation>
    <scope>NUCLEOTIDE SEQUENCE [LARGE SCALE GENOMIC DNA]</scope>
    <source>
        <strain evidence="1 2">TM7_CMJM_G6_1_HOT_870</strain>
    </source>
</reference>
<dbReference type="RefSeq" id="WP_129718553.1">
    <property type="nucleotide sequence ID" value="NZ_PRLK01000001.1"/>
</dbReference>
<keyword evidence="2" id="KW-1185">Reference proteome</keyword>
<proteinExistence type="predicted"/>
<evidence type="ECO:0000313" key="2">
    <source>
        <dbReference type="Proteomes" id="UP001190925"/>
    </source>
</evidence>
<comment type="caution">
    <text evidence="1">The sequence shown here is derived from an EMBL/GenBank/DDBJ whole genome shotgun (WGS) entry which is preliminary data.</text>
</comment>
<name>A0ABY0FJD9_9BACT</name>